<reference evidence="1" key="1">
    <citation type="submission" date="2022-04" db="EMBL/GenBank/DDBJ databases">
        <title>Genome of the entomopathogenic fungus Entomophthora muscae.</title>
        <authorList>
            <person name="Elya C."/>
            <person name="Lovett B.R."/>
            <person name="Lee E."/>
            <person name="Macias A.M."/>
            <person name="Hajek A.E."/>
            <person name="De Bivort B.L."/>
            <person name="Kasson M.T."/>
            <person name="De Fine Licht H.H."/>
            <person name="Stajich J.E."/>
        </authorList>
    </citation>
    <scope>NUCLEOTIDE SEQUENCE</scope>
    <source>
        <strain evidence="1">Berkeley</strain>
    </source>
</reference>
<organism evidence="1 2">
    <name type="scientific">Entomophthora muscae</name>
    <dbReference type="NCBI Taxonomy" id="34485"/>
    <lineage>
        <taxon>Eukaryota</taxon>
        <taxon>Fungi</taxon>
        <taxon>Fungi incertae sedis</taxon>
        <taxon>Zoopagomycota</taxon>
        <taxon>Entomophthoromycotina</taxon>
        <taxon>Entomophthoromycetes</taxon>
        <taxon>Entomophthorales</taxon>
        <taxon>Entomophthoraceae</taxon>
        <taxon>Entomophthora</taxon>
    </lineage>
</organism>
<evidence type="ECO:0000313" key="1">
    <source>
        <dbReference type="EMBL" id="KAJ9064749.1"/>
    </source>
</evidence>
<evidence type="ECO:0000313" key="2">
    <source>
        <dbReference type="Proteomes" id="UP001165960"/>
    </source>
</evidence>
<accession>A0ACC2SQR9</accession>
<protein>
    <submittedName>
        <fullName evidence="1">Uncharacterized protein</fullName>
    </submittedName>
</protein>
<name>A0ACC2SQR9_9FUNG</name>
<proteinExistence type="predicted"/>
<gene>
    <name evidence="1" type="ORF">DSO57_1027102</name>
</gene>
<keyword evidence="2" id="KW-1185">Reference proteome</keyword>
<dbReference type="Proteomes" id="UP001165960">
    <property type="component" value="Unassembled WGS sequence"/>
</dbReference>
<comment type="caution">
    <text evidence="1">The sequence shown here is derived from an EMBL/GenBank/DDBJ whole genome shotgun (WGS) entry which is preliminary data.</text>
</comment>
<sequence>MGTKKNRLCIRTTSMGLAALTVILGVADMVGLSHRGTKTPLRVALEVTLAFLAIIFGSIGLNGIVLKNRATVKCFSIYILLHLSLSAVFILGFCVCSLVIPRKTCKAFSETKVYCRNTSLTLLVSITILILSWMLMAYLYFTLNRYQAYLEQEAARNEAKSALPPTA</sequence>
<dbReference type="EMBL" id="QTSX02004423">
    <property type="protein sequence ID" value="KAJ9064749.1"/>
    <property type="molecule type" value="Genomic_DNA"/>
</dbReference>